<protein>
    <submittedName>
        <fullName evidence="2">FACT complex subunit</fullName>
    </submittedName>
</protein>
<evidence type="ECO:0000313" key="1">
    <source>
        <dbReference type="Proteomes" id="UP000887579"/>
    </source>
</evidence>
<dbReference type="Proteomes" id="UP000887579">
    <property type="component" value="Unplaced"/>
</dbReference>
<reference evidence="2" key="1">
    <citation type="submission" date="2022-11" db="UniProtKB">
        <authorList>
            <consortium name="WormBaseParasite"/>
        </authorList>
    </citation>
    <scope>IDENTIFICATION</scope>
</reference>
<proteinExistence type="predicted"/>
<evidence type="ECO:0000313" key="2">
    <source>
        <dbReference type="WBParaSite" id="ES5_v2.g13422.t1"/>
    </source>
</evidence>
<organism evidence="1 2">
    <name type="scientific">Panagrolaimus sp. ES5</name>
    <dbReference type="NCBI Taxonomy" id="591445"/>
    <lineage>
        <taxon>Eukaryota</taxon>
        <taxon>Metazoa</taxon>
        <taxon>Ecdysozoa</taxon>
        <taxon>Nematoda</taxon>
        <taxon>Chromadorea</taxon>
        <taxon>Rhabditida</taxon>
        <taxon>Tylenchina</taxon>
        <taxon>Panagrolaimomorpha</taxon>
        <taxon>Panagrolaimoidea</taxon>
        <taxon>Panagrolaimidae</taxon>
        <taxon>Panagrolaimus</taxon>
    </lineage>
</organism>
<name>A0AC34F976_9BILA</name>
<dbReference type="WBParaSite" id="ES5_v2.g13422.t1">
    <property type="protein sequence ID" value="ES5_v2.g13422.t1"/>
    <property type="gene ID" value="ES5_v2.g13422"/>
</dbReference>
<sequence length="104" mass="12117">MVFIFKDYNRKVQTINSISATSLDSIKDWLNSCYIRYFEGIQSLNWNNIMRTINKDPEAFFEDGRWNFLNSNSDDDRAEDDKSSEDSASGEDDDDDDDKSFVDC</sequence>
<accession>A0AC34F976</accession>